<keyword evidence="2" id="KW-1185">Reference proteome</keyword>
<protein>
    <submittedName>
        <fullName evidence="1">Uncharacterized protein</fullName>
    </submittedName>
</protein>
<sequence length="115" mass="13460">MAEKECNDLFQLTEASTESTLHAHTTPWERAIVNIGNDQQATVTDTRNCRRIIWDSAEVARRLLERLILFLEVWGIREVKNRPLVTEPGPVQRGEVFRLTRLNEWLRVLRYEGSE</sequence>
<dbReference type="EMBL" id="ML739084">
    <property type="protein sequence ID" value="KAE8353951.1"/>
    <property type="molecule type" value="Genomic_DNA"/>
</dbReference>
<dbReference type="AlphaFoldDB" id="A0A5N6Z8F3"/>
<accession>A0A5N6Z8F3</accession>
<reference evidence="2" key="1">
    <citation type="submission" date="2019-04" db="EMBL/GenBank/DDBJ databases">
        <title>Friends and foes A comparative genomics studyof 23 Aspergillus species from section Flavi.</title>
        <authorList>
            <consortium name="DOE Joint Genome Institute"/>
            <person name="Kjaerbolling I."/>
            <person name="Vesth T."/>
            <person name="Frisvad J.C."/>
            <person name="Nybo J.L."/>
            <person name="Theobald S."/>
            <person name="Kildgaard S."/>
            <person name="Isbrandt T."/>
            <person name="Kuo A."/>
            <person name="Sato A."/>
            <person name="Lyhne E.K."/>
            <person name="Kogle M.E."/>
            <person name="Wiebenga A."/>
            <person name="Kun R.S."/>
            <person name="Lubbers R.J."/>
            <person name="Makela M.R."/>
            <person name="Barry K."/>
            <person name="Chovatia M."/>
            <person name="Clum A."/>
            <person name="Daum C."/>
            <person name="Haridas S."/>
            <person name="He G."/>
            <person name="LaButti K."/>
            <person name="Lipzen A."/>
            <person name="Mondo S."/>
            <person name="Riley R."/>
            <person name="Salamov A."/>
            <person name="Simmons B.A."/>
            <person name="Magnuson J.K."/>
            <person name="Henrissat B."/>
            <person name="Mortensen U.H."/>
            <person name="Larsen T.O."/>
            <person name="Devries R.P."/>
            <person name="Grigoriev I.V."/>
            <person name="Machida M."/>
            <person name="Baker S.E."/>
            <person name="Andersen M.R."/>
        </authorList>
    </citation>
    <scope>NUCLEOTIDE SEQUENCE [LARGE SCALE GENOMIC DNA]</scope>
    <source>
        <strain evidence="2">CBS 553.77</strain>
    </source>
</reference>
<proteinExistence type="predicted"/>
<dbReference type="Proteomes" id="UP000327118">
    <property type="component" value="Unassembled WGS sequence"/>
</dbReference>
<organism evidence="1 2">
    <name type="scientific">Aspergillus coremiiformis</name>
    <dbReference type="NCBI Taxonomy" id="138285"/>
    <lineage>
        <taxon>Eukaryota</taxon>
        <taxon>Fungi</taxon>
        <taxon>Dikarya</taxon>
        <taxon>Ascomycota</taxon>
        <taxon>Pezizomycotina</taxon>
        <taxon>Eurotiomycetes</taxon>
        <taxon>Eurotiomycetidae</taxon>
        <taxon>Eurotiales</taxon>
        <taxon>Aspergillaceae</taxon>
        <taxon>Aspergillus</taxon>
        <taxon>Aspergillus subgen. Circumdati</taxon>
    </lineage>
</organism>
<evidence type="ECO:0000313" key="2">
    <source>
        <dbReference type="Proteomes" id="UP000327118"/>
    </source>
</evidence>
<evidence type="ECO:0000313" key="1">
    <source>
        <dbReference type="EMBL" id="KAE8353951.1"/>
    </source>
</evidence>
<name>A0A5N6Z8F3_9EURO</name>
<dbReference type="OrthoDB" id="69177at2759"/>
<gene>
    <name evidence="1" type="ORF">BDV28DRAFT_132103</name>
</gene>